<protein>
    <submittedName>
        <fullName evidence="1">Uncharacterized protein</fullName>
    </submittedName>
</protein>
<reference evidence="1 2" key="1">
    <citation type="journal article" date="2011" name="J. Bacteriol.">
        <title>Genome sequence of the halotolerant marine bacterium Myxococcus fulvus HW-1.</title>
        <authorList>
            <person name="Li Z.F."/>
            <person name="Li X."/>
            <person name="Liu H."/>
            <person name="Liu X."/>
            <person name="Han K."/>
            <person name="Wu Z.H."/>
            <person name="Hu W."/>
            <person name="Li F.F."/>
            <person name="Li Y.Z."/>
        </authorList>
    </citation>
    <scope>NUCLEOTIDE SEQUENCE [LARGE SCALE GENOMIC DNA]</scope>
    <source>
        <strain evidence="2">ATCC BAA-855 / HW-1</strain>
    </source>
</reference>
<dbReference type="AlphaFoldDB" id="F8C8T0"/>
<proteinExistence type="predicted"/>
<evidence type="ECO:0000313" key="1">
    <source>
        <dbReference type="EMBL" id="AEI63227.1"/>
    </source>
</evidence>
<dbReference type="STRING" id="483219.LILAB_06550"/>
<dbReference type="Proteomes" id="UP000000488">
    <property type="component" value="Chromosome"/>
</dbReference>
<dbReference type="EMBL" id="CP002830">
    <property type="protein sequence ID" value="AEI63227.1"/>
    <property type="molecule type" value="Genomic_DNA"/>
</dbReference>
<dbReference type="HOGENOM" id="CLU_2194092_0_0_7"/>
<gene>
    <name evidence="1" type="ordered locus">LILAB_06550</name>
</gene>
<name>F8C8T0_MYXFH</name>
<sequence>MADDDSSHMGGVSVPVSMTGFITFGGGAVGGPFDDELLREEDDTSPRSAASLRCVASVRVFASPSLLEVEVAVATAEGAGFFAASPSASASRLLLWCIWSRARSMLAS</sequence>
<dbReference type="KEGG" id="mfu:LILAB_06550"/>
<accession>F8C8T0</accession>
<evidence type="ECO:0000313" key="2">
    <source>
        <dbReference type="Proteomes" id="UP000000488"/>
    </source>
</evidence>
<organism evidence="1 2">
    <name type="scientific">Myxococcus fulvus (strain ATCC BAA-855 / HW-1)</name>
    <dbReference type="NCBI Taxonomy" id="483219"/>
    <lineage>
        <taxon>Bacteria</taxon>
        <taxon>Pseudomonadati</taxon>
        <taxon>Myxococcota</taxon>
        <taxon>Myxococcia</taxon>
        <taxon>Myxococcales</taxon>
        <taxon>Cystobacterineae</taxon>
        <taxon>Myxococcaceae</taxon>
        <taxon>Myxococcus</taxon>
    </lineage>
</organism>